<dbReference type="Pfam" id="PF05193">
    <property type="entry name" value="Peptidase_M16_C"/>
    <property type="match status" value="1"/>
</dbReference>
<dbReference type="Pfam" id="PF00675">
    <property type="entry name" value="Peptidase_M16"/>
    <property type="match status" value="1"/>
</dbReference>
<dbReference type="InterPro" id="IPR007863">
    <property type="entry name" value="Peptidase_M16_C"/>
</dbReference>
<evidence type="ECO:0000259" key="2">
    <source>
        <dbReference type="Pfam" id="PF05193"/>
    </source>
</evidence>
<dbReference type="PANTHER" id="PTHR43016:SF16">
    <property type="entry name" value="METALLOPROTEASE, PUTATIVE (AFU_ORTHOLOGUE AFUA_4G07610)-RELATED"/>
    <property type="match status" value="1"/>
</dbReference>
<dbReference type="InterPro" id="IPR011249">
    <property type="entry name" value="Metalloenz_LuxS/M16"/>
</dbReference>
<dbReference type="FunFam" id="3.30.830.10:FF:000015">
    <property type="entry name" value="Putative zinc metalloprotease"/>
    <property type="match status" value="1"/>
</dbReference>
<feature type="domain" description="Peptidase M16 N-terminal" evidence="1">
    <location>
        <begin position="61"/>
        <end position="145"/>
    </location>
</feature>
<evidence type="ECO:0000313" key="3">
    <source>
        <dbReference type="EMBL" id="JAW07946.1"/>
    </source>
</evidence>
<dbReference type="PANTHER" id="PTHR43016">
    <property type="entry name" value="PRESEQUENCE PROTEASE"/>
    <property type="match status" value="1"/>
</dbReference>
<proteinExistence type="predicted"/>
<dbReference type="Gene3D" id="3.30.830.10">
    <property type="entry name" value="Metalloenzyme, LuxS/M16 peptidase-like"/>
    <property type="match status" value="4"/>
</dbReference>
<dbReference type="SUPFAM" id="SSF63411">
    <property type="entry name" value="LuxS/MPP-like metallohydrolase"/>
    <property type="match status" value="4"/>
</dbReference>
<dbReference type="GO" id="GO:0046872">
    <property type="term" value="F:metal ion binding"/>
    <property type="evidence" value="ECO:0007669"/>
    <property type="project" value="InterPro"/>
</dbReference>
<dbReference type="InterPro" id="IPR011765">
    <property type="entry name" value="Pept_M16_N"/>
</dbReference>
<dbReference type="FunFam" id="3.30.830.10:FF:000031">
    <property type="entry name" value="Putative zinc metalloprotease"/>
    <property type="match status" value="1"/>
</dbReference>
<accession>A0A224X666</accession>
<protein>
    <submittedName>
        <fullName evidence="3">Putative zn2+-dependent endopeptidase insulinase superfamily protein</fullName>
    </submittedName>
</protein>
<sequence length="1039" mass="116444">MAPLDGTNPINNFGNFELKCSLSANNVIPVHKYVSNKTGLTVVVGEVEGPLVNGYFCLATEAHDDDGLPHTLEHLIFLGSEKYPYKGVLDLLANRCLASGTNAWTDTDHTCYTMTTAGSEGFLSLMPIYLDHILYPTLTDSGYITEVHHVNGEGRDGGVVYTEMQGTENHGEVRVSSELNKIMYPGVCGYKSRTGGVMKNLRESTNNEKVRAYHKQFYRPENLCVIVVGHVKPDQVLEALQPVEETIISKGPRDDFVRPWQSPVPPLLQSADIDVPYPCDEEDNGMVYVGWRGPSVVTQFYKFSACSILLKYLTDTSVSPLPKEFVDIPDPYASKVSYSLVENSESLLMIQFDNVPKEKLNLVKLKLESVLQNLLQSSSPFDMKRLSTVINRHRLESLTNLENSPHESIAYVVIGYMLYGNTIDDLDQRLNHMKDLERMEKEPQSFWVNLLKEYLVDGPSVTVKGLPSIEEQARLTGEEEAGVNERVKMLGSDGLALNEKNLMDAMAKNDVPPPDEMLTSVPIPAADCIHFHTISGTSTESSKKDPRFNIDSVPLYMHLDHLSTNFVYMFVLIDTSSVPSSLRPYLLLLLNCILESPIRRGAEVISHEEVVGQLEQDTIASAARVGPNSYSRFNCGPFSTTACLLLQLEPKKYKKGISWVREILYHTVLTEDRVKILAAKIVNNVAEVKRNGNSMVYDIMRGLMFNKESNHYAVSPLAQQKFLSEMLSSLNDVEKSQKILRELENLREILTSPENMTIHLAANLDILTEVCQEAAEAWKDILPENVKGVKNKMRAVADWTLLKDTIGEMSCVAGIGSVESSFLCQTTPCIKDFNDTDLAPLLVFFQYLTQLEGPMWKQIRGQGLAYSYSIVPRPNEAKLYFNLYRASNVVAAYKEAKNVIENQLGKDVTWEETLFESAKSSLIYEIVHREKCIGDVVAQSLISNFKGVSHDYNRKLVKLISEVKKEDLYKIGSTYVGPMFDPTVTKTTVVCHPSKVEEVAKGLNALGLNMKTYSSLEECFTNIWTYSFLEELIEGRRST</sequence>
<name>A0A224X666_9HEMI</name>
<dbReference type="EMBL" id="GFTR01008480">
    <property type="protein sequence ID" value="JAW07946.1"/>
    <property type="molecule type" value="Transcribed_RNA"/>
</dbReference>
<feature type="domain" description="Peptidase M16 C-terminal" evidence="2">
    <location>
        <begin position="206"/>
        <end position="375"/>
    </location>
</feature>
<reference evidence="3" key="1">
    <citation type="journal article" date="2018" name="PLoS Negl. Trop. Dis.">
        <title>An insight into the salivary gland and fat body transcriptome of Panstrongylus lignarius (Hemiptera: Heteroptera), the main vector of Chagas disease in Peru.</title>
        <authorList>
            <person name="Nevoa J.C."/>
            <person name="Mendes M.T."/>
            <person name="da Silva M.V."/>
            <person name="Soares S.C."/>
            <person name="Oliveira C.J.F."/>
            <person name="Ribeiro J.M.C."/>
        </authorList>
    </citation>
    <scope>NUCLEOTIDE SEQUENCE</scope>
</reference>
<organism evidence="3">
    <name type="scientific">Panstrongylus lignarius</name>
    <dbReference type="NCBI Taxonomy" id="156445"/>
    <lineage>
        <taxon>Eukaryota</taxon>
        <taxon>Metazoa</taxon>
        <taxon>Ecdysozoa</taxon>
        <taxon>Arthropoda</taxon>
        <taxon>Hexapoda</taxon>
        <taxon>Insecta</taxon>
        <taxon>Pterygota</taxon>
        <taxon>Neoptera</taxon>
        <taxon>Paraneoptera</taxon>
        <taxon>Hemiptera</taxon>
        <taxon>Heteroptera</taxon>
        <taxon>Panheteroptera</taxon>
        <taxon>Cimicomorpha</taxon>
        <taxon>Reduviidae</taxon>
        <taxon>Triatominae</taxon>
        <taxon>Panstrongylus</taxon>
    </lineage>
</organism>
<dbReference type="AlphaFoldDB" id="A0A224X666"/>
<evidence type="ECO:0000259" key="1">
    <source>
        <dbReference type="Pfam" id="PF00675"/>
    </source>
</evidence>